<accession>A0A916TWJ3</accession>
<dbReference type="EMBL" id="BMGG01000001">
    <property type="protein sequence ID" value="GGC47195.1"/>
    <property type="molecule type" value="Genomic_DNA"/>
</dbReference>
<dbReference type="InterPro" id="IPR009057">
    <property type="entry name" value="Homeodomain-like_sf"/>
</dbReference>
<sequence length="232" mass="24753">MPSAEAPRSPKGAGDIAAAPGGYRKGEEARARILEAAMRSFGASGFKAATTRQIAEDANVNLPALKYYFGSKEGLYLACAREIVGRYETRMLALVTDAGAALHADISPTDARARLKAVIGTLAELLVSSTEADIWTSFVLREMADQGPAFAILYEQLWAPGVALTANLISRAMGERAASPAARIHALLLISSLTAFSTARPVALKYLGWPDASDTRFASVRRVIDEQIDRIG</sequence>
<evidence type="ECO:0000256" key="4">
    <source>
        <dbReference type="PROSITE-ProRule" id="PRU00335"/>
    </source>
</evidence>
<name>A0A916TWJ3_9HYPH</name>
<dbReference type="InterPro" id="IPR001647">
    <property type="entry name" value="HTH_TetR"/>
</dbReference>
<evidence type="ECO:0000259" key="6">
    <source>
        <dbReference type="PROSITE" id="PS50977"/>
    </source>
</evidence>
<evidence type="ECO:0000256" key="3">
    <source>
        <dbReference type="ARBA" id="ARBA00023163"/>
    </source>
</evidence>
<dbReference type="GO" id="GO:0000976">
    <property type="term" value="F:transcription cis-regulatory region binding"/>
    <property type="evidence" value="ECO:0007669"/>
    <property type="project" value="TreeGrafter"/>
</dbReference>
<evidence type="ECO:0000256" key="5">
    <source>
        <dbReference type="SAM" id="MobiDB-lite"/>
    </source>
</evidence>
<dbReference type="PANTHER" id="PTHR30055:SF234">
    <property type="entry name" value="HTH-TYPE TRANSCRIPTIONAL REGULATOR BETI"/>
    <property type="match status" value="1"/>
</dbReference>
<evidence type="ECO:0000313" key="7">
    <source>
        <dbReference type="EMBL" id="GGC47195.1"/>
    </source>
</evidence>
<keyword evidence="2 4" id="KW-0238">DNA-binding</keyword>
<dbReference type="PRINTS" id="PR00455">
    <property type="entry name" value="HTHTETR"/>
</dbReference>
<dbReference type="SUPFAM" id="SSF46689">
    <property type="entry name" value="Homeodomain-like"/>
    <property type="match status" value="1"/>
</dbReference>
<dbReference type="GO" id="GO:0003700">
    <property type="term" value="F:DNA-binding transcription factor activity"/>
    <property type="evidence" value="ECO:0007669"/>
    <property type="project" value="TreeGrafter"/>
</dbReference>
<dbReference type="Proteomes" id="UP000637002">
    <property type="component" value="Unassembled WGS sequence"/>
</dbReference>
<keyword evidence="3" id="KW-0804">Transcription</keyword>
<keyword evidence="1" id="KW-0805">Transcription regulation</keyword>
<evidence type="ECO:0000313" key="8">
    <source>
        <dbReference type="Proteomes" id="UP000637002"/>
    </source>
</evidence>
<evidence type="ECO:0000256" key="2">
    <source>
        <dbReference type="ARBA" id="ARBA00023125"/>
    </source>
</evidence>
<comment type="caution">
    <text evidence="7">The sequence shown here is derived from an EMBL/GenBank/DDBJ whole genome shotgun (WGS) entry which is preliminary data.</text>
</comment>
<feature type="region of interest" description="Disordered" evidence="5">
    <location>
        <begin position="1"/>
        <end position="21"/>
    </location>
</feature>
<dbReference type="InterPro" id="IPR015292">
    <property type="entry name" value="Tscrpt_reg_YbiH_C"/>
</dbReference>
<dbReference type="InterPro" id="IPR050109">
    <property type="entry name" value="HTH-type_TetR-like_transc_reg"/>
</dbReference>
<dbReference type="Pfam" id="PF09209">
    <property type="entry name" value="CecR_C"/>
    <property type="match status" value="1"/>
</dbReference>
<dbReference type="RefSeq" id="WP_280516247.1">
    <property type="nucleotide sequence ID" value="NZ_BMGG01000001.1"/>
</dbReference>
<organism evidence="7 8">
    <name type="scientific">Chelatococcus reniformis</name>
    <dbReference type="NCBI Taxonomy" id="1494448"/>
    <lineage>
        <taxon>Bacteria</taxon>
        <taxon>Pseudomonadati</taxon>
        <taxon>Pseudomonadota</taxon>
        <taxon>Alphaproteobacteria</taxon>
        <taxon>Hyphomicrobiales</taxon>
        <taxon>Chelatococcaceae</taxon>
        <taxon>Chelatococcus</taxon>
    </lineage>
</organism>
<reference evidence="7" key="2">
    <citation type="submission" date="2020-09" db="EMBL/GenBank/DDBJ databases">
        <authorList>
            <person name="Sun Q."/>
            <person name="Zhou Y."/>
        </authorList>
    </citation>
    <scope>NUCLEOTIDE SEQUENCE</scope>
    <source>
        <strain evidence="7">CGMCC 1.12919</strain>
    </source>
</reference>
<proteinExistence type="predicted"/>
<dbReference type="Gene3D" id="1.10.10.60">
    <property type="entry name" value="Homeodomain-like"/>
    <property type="match status" value="1"/>
</dbReference>
<dbReference type="InterPro" id="IPR036271">
    <property type="entry name" value="Tet_transcr_reg_TetR-rel_C_sf"/>
</dbReference>
<reference evidence="7" key="1">
    <citation type="journal article" date="2014" name="Int. J. Syst. Evol. Microbiol.">
        <title>Complete genome sequence of Corynebacterium casei LMG S-19264T (=DSM 44701T), isolated from a smear-ripened cheese.</title>
        <authorList>
            <consortium name="US DOE Joint Genome Institute (JGI-PGF)"/>
            <person name="Walter F."/>
            <person name="Albersmeier A."/>
            <person name="Kalinowski J."/>
            <person name="Ruckert C."/>
        </authorList>
    </citation>
    <scope>NUCLEOTIDE SEQUENCE</scope>
    <source>
        <strain evidence="7">CGMCC 1.12919</strain>
    </source>
</reference>
<keyword evidence="8" id="KW-1185">Reference proteome</keyword>
<dbReference type="PROSITE" id="PS50977">
    <property type="entry name" value="HTH_TETR_2"/>
    <property type="match status" value="1"/>
</dbReference>
<gene>
    <name evidence="7" type="ORF">GCM10010994_02940</name>
</gene>
<dbReference type="Pfam" id="PF00440">
    <property type="entry name" value="TetR_N"/>
    <property type="match status" value="1"/>
</dbReference>
<dbReference type="AlphaFoldDB" id="A0A916TWJ3"/>
<evidence type="ECO:0000256" key="1">
    <source>
        <dbReference type="ARBA" id="ARBA00023015"/>
    </source>
</evidence>
<dbReference type="PANTHER" id="PTHR30055">
    <property type="entry name" value="HTH-TYPE TRANSCRIPTIONAL REGULATOR RUTR"/>
    <property type="match status" value="1"/>
</dbReference>
<protein>
    <submittedName>
        <fullName evidence="7">TetR family transcriptional regulator</fullName>
    </submittedName>
</protein>
<dbReference type="Gene3D" id="1.10.357.10">
    <property type="entry name" value="Tetracycline Repressor, domain 2"/>
    <property type="match status" value="1"/>
</dbReference>
<feature type="DNA-binding region" description="H-T-H motif" evidence="4">
    <location>
        <begin position="50"/>
        <end position="69"/>
    </location>
</feature>
<dbReference type="SUPFAM" id="SSF48498">
    <property type="entry name" value="Tetracyclin repressor-like, C-terminal domain"/>
    <property type="match status" value="1"/>
</dbReference>
<feature type="domain" description="HTH tetR-type" evidence="6">
    <location>
        <begin position="27"/>
        <end position="87"/>
    </location>
</feature>